<dbReference type="FunFam" id="1.10.287.130:FF:000004">
    <property type="entry name" value="Ethylene receptor 1"/>
    <property type="match status" value="1"/>
</dbReference>
<keyword evidence="9" id="KW-0067">ATP-binding</keyword>
<dbReference type="InterPro" id="IPR004358">
    <property type="entry name" value="Sig_transdc_His_kin-like_C"/>
</dbReference>
<sequence length="1047" mass="118367">MTDHPRVQKKMTDPRQRERLGIAPSLILAVLLALGVCALLFWHHVEHRSTLQESVDALDHLRQAQTELAKGFLHWSLADDSESPFDRAGGLALMRQAIGDFEDSLERLYPDPQPERGRFRHDAQAFGQVLDEWTRADAPDTRQLVELRILYGELERQADRLDREARHRIRLLAIRTDRNFALTLGGSALAFLFTTALLILALRRQRSALIAREQARTELDRSEGRFEATFEQAAMGLAMVSPDGRFLRINERLCEILGYDRRDLLGKTFQEITHAEDLDTDLAQVQRLLDGKIDRYGMEKRYLRGDGGYLWASLTVSLVRQADGEPEYFIAAIEDMSARKSMEEALRESEGRLRLFIEHAPSALAMFDREMRYLCASRRWRDDFGLGEQDLLGRSHYEIFPEIPERWKAVHRRGMAGEVLHADEDWFRRMDGRIQWQRWEVRPWFGADGSVGGIVTFAEDISARKEAEIALSDSRERLRTIVRSIPDLVWLKDPEGVFIICNARFEKLFGAPEEEIVGKTDYDFVDPELADFFRAKDLAAIASGGPSINEEEVTFASDGHSELLQVIKTPLYSSDGSLIGVLGIARDITRIMRTEQELEHHRHHLEEMVEERTRELIQARAEAERLASVKSEFLANMSHEIRTPMNAVLGLAYLLERQTLPEEAREFARKIQHSGRILLGIINDILDFSRIESGRIEIEHAPFRLSEVLDTLATLMTSSAESKHIDLAIRPPDGLDPVLLGDPLRLGQILINLTGNAIKFTEEGRVEVRIEPLEHTPTRIGLRFSVRDTGIGIDAQTQTRLFQAFTQADASTTRRFGGSGLGLAICRRLTELMGSSLELDSAPGKGSTFWLDLTFDLAEPESEPRPSEGPKRPPDPERIEAPSPLDRAVSEEAREDRQPPRLAGLRLLVVDDCEINREVAHQIFADEGAEVHLLADGHEAVDWLTAHPDAVDMVLMDVHMPLMDGLTATRLIRRRPSLLRIPIVALTADALSPQKNAALDAGMDAFLSKPFDIPETIELIRRLTGSAPDPETHGMDQRDPSKEHRQA</sequence>
<dbReference type="Pfam" id="PF00512">
    <property type="entry name" value="HisKA"/>
    <property type="match status" value="1"/>
</dbReference>
<keyword evidence="12 16" id="KW-0472">Membrane</keyword>
<dbReference type="GO" id="GO:0000155">
    <property type="term" value="F:phosphorelay sensor kinase activity"/>
    <property type="evidence" value="ECO:0007669"/>
    <property type="project" value="InterPro"/>
</dbReference>
<dbReference type="PRINTS" id="PR00344">
    <property type="entry name" value="BCTRLSENSOR"/>
</dbReference>
<evidence type="ECO:0000256" key="2">
    <source>
        <dbReference type="ARBA" id="ARBA00004370"/>
    </source>
</evidence>
<dbReference type="PATRIC" id="fig|1249627.3.peg.1050"/>
<feature type="region of interest" description="Disordered" evidence="15">
    <location>
        <begin position="858"/>
        <end position="897"/>
    </location>
</feature>
<feature type="region of interest" description="Disordered" evidence="15">
    <location>
        <begin position="1024"/>
        <end position="1047"/>
    </location>
</feature>
<evidence type="ECO:0000256" key="14">
    <source>
        <dbReference type="SAM" id="Coils"/>
    </source>
</evidence>
<evidence type="ECO:0000259" key="18">
    <source>
        <dbReference type="PROSITE" id="PS50110"/>
    </source>
</evidence>
<dbReference type="GO" id="GO:0005524">
    <property type="term" value="F:ATP binding"/>
    <property type="evidence" value="ECO:0007669"/>
    <property type="project" value="UniProtKB-KW"/>
</dbReference>
<evidence type="ECO:0000256" key="4">
    <source>
        <dbReference type="ARBA" id="ARBA00022553"/>
    </source>
</evidence>
<dbReference type="CDD" id="cd00082">
    <property type="entry name" value="HisKA"/>
    <property type="match status" value="1"/>
</dbReference>
<feature type="coiled-coil region" evidence="14">
    <location>
        <begin position="591"/>
        <end position="622"/>
    </location>
</feature>
<dbReference type="SMART" id="SM00387">
    <property type="entry name" value="HATPase_c"/>
    <property type="match status" value="1"/>
</dbReference>
<feature type="domain" description="Histidine kinase" evidence="17">
    <location>
        <begin position="636"/>
        <end position="857"/>
    </location>
</feature>
<feature type="domain" description="PAS" evidence="19">
    <location>
        <begin position="222"/>
        <end position="292"/>
    </location>
</feature>
<dbReference type="EMBL" id="AONC01000014">
    <property type="protein sequence ID" value="EXJ16169.1"/>
    <property type="molecule type" value="Genomic_DNA"/>
</dbReference>
<feature type="domain" description="PAC" evidence="20">
    <location>
        <begin position="548"/>
        <end position="600"/>
    </location>
</feature>
<dbReference type="FunFam" id="3.30.565.10:FF:000010">
    <property type="entry name" value="Sensor histidine kinase RcsC"/>
    <property type="match status" value="1"/>
</dbReference>
<keyword evidence="10 16" id="KW-1133">Transmembrane helix</keyword>
<keyword evidence="6 16" id="KW-0812">Transmembrane</keyword>
<dbReference type="Proteomes" id="UP000019460">
    <property type="component" value="Unassembled WGS sequence"/>
</dbReference>
<feature type="transmembrane region" description="Helical" evidence="16">
    <location>
        <begin position="20"/>
        <end position="42"/>
    </location>
</feature>
<gene>
    <name evidence="21" type="ORF">D779_0474</name>
</gene>
<reference evidence="21 22" key="1">
    <citation type="submission" date="2012-11" db="EMBL/GenBank/DDBJ databases">
        <title>Genome assembly of Thiorhodococcus sp. AK35.</title>
        <authorList>
            <person name="Nupur N."/>
            <person name="Khatri I."/>
            <person name="Subramanian S."/>
            <person name="Pinnaka A."/>
        </authorList>
    </citation>
    <scope>NUCLEOTIDE SEQUENCE [LARGE SCALE GENOMIC DNA]</scope>
    <source>
        <strain evidence="21 22">AK35</strain>
    </source>
</reference>
<dbReference type="InterPro" id="IPR036097">
    <property type="entry name" value="HisK_dim/P_sf"/>
</dbReference>
<dbReference type="Gene3D" id="3.30.565.10">
    <property type="entry name" value="Histidine kinase-like ATPase, C-terminal domain"/>
    <property type="match status" value="1"/>
</dbReference>
<dbReference type="Pfam" id="PF08448">
    <property type="entry name" value="PAS_4"/>
    <property type="match status" value="2"/>
</dbReference>
<evidence type="ECO:0000256" key="11">
    <source>
        <dbReference type="ARBA" id="ARBA00023012"/>
    </source>
</evidence>
<dbReference type="InterPro" id="IPR003661">
    <property type="entry name" value="HisK_dim/P_dom"/>
</dbReference>
<dbReference type="SMART" id="SM00091">
    <property type="entry name" value="PAS"/>
    <property type="match status" value="3"/>
</dbReference>
<dbReference type="InterPro" id="IPR013656">
    <property type="entry name" value="PAS_4"/>
</dbReference>
<dbReference type="CDD" id="cd00130">
    <property type="entry name" value="PAS"/>
    <property type="match status" value="3"/>
</dbReference>
<dbReference type="PROSITE" id="PS50109">
    <property type="entry name" value="HIS_KIN"/>
    <property type="match status" value="1"/>
</dbReference>
<feature type="domain" description="PAC" evidence="20">
    <location>
        <begin position="296"/>
        <end position="348"/>
    </location>
</feature>
<dbReference type="PANTHER" id="PTHR43047:SF64">
    <property type="entry name" value="HISTIDINE KINASE CONTAINING CHEY-HOMOLOGOUS RECEIVER DOMAIN AND PAS DOMAIN-RELATED"/>
    <property type="match status" value="1"/>
</dbReference>
<accession>W9V9P0</accession>
<feature type="modified residue" description="4-aspartylphosphate" evidence="13">
    <location>
        <position position="957"/>
    </location>
</feature>
<dbReference type="RefSeq" id="WP_052347848.1">
    <property type="nucleotide sequence ID" value="NZ_AONC01000014.1"/>
</dbReference>
<dbReference type="eggNOG" id="COG5002">
    <property type="taxonomic scope" value="Bacteria"/>
</dbReference>
<dbReference type="PROSITE" id="PS50113">
    <property type="entry name" value="PAC"/>
    <property type="match status" value="3"/>
</dbReference>
<dbReference type="SUPFAM" id="SSF47384">
    <property type="entry name" value="Homodimeric domain of signal transducing histidine kinase"/>
    <property type="match status" value="1"/>
</dbReference>
<dbReference type="Pfam" id="PF02518">
    <property type="entry name" value="HATPase_c"/>
    <property type="match status" value="1"/>
</dbReference>
<feature type="domain" description="PAC" evidence="20">
    <location>
        <begin position="421"/>
        <end position="473"/>
    </location>
</feature>
<feature type="compositionally biased region" description="Basic and acidic residues" evidence="15">
    <location>
        <begin position="888"/>
        <end position="897"/>
    </location>
</feature>
<dbReference type="SMART" id="SM00448">
    <property type="entry name" value="REC"/>
    <property type="match status" value="1"/>
</dbReference>
<evidence type="ECO:0000256" key="9">
    <source>
        <dbReference type="ARBA" id="ARBA00022840"/>
    </source>
</evidence>
<dbReference type="eggNOG" id="COG2202">
    <property type="taxonomic scope" value="Bacteria"/>
</dbReference>
<keyword evidence="22" id="KW-1185">Reference proteome</keyword>
<dbReference type="Gene3D" id="1.10.287.130">
    <property type="match status" value="1"/>
</dbReference>
<feature type="domain" description="Response regulatory" evidence="18">
    <location>
        <begin position="906"/>
        <end position="1024"/>
    </location>
</feature>
<dbReference type="PROSITE" id="PS50112">
    <property type="entry name" value="PAS"/>
    <property type="match status" value="2"/>
</dbReference>
<keyword evidence="11" id="KW-0902">Two-component regulatory system</keyword>
<evidence type="ECO:0000256" key="1">
    <source>
        <dbReference type="ARBA" id="ARBA00000085"/>
    </source>
</evidence>
<dbReference type="SUPFAM" id="SSF55874">
    <property type="entry name" value="ATPase domain of HSP90 chaperone/DNA topoisomerase II/histidine kinase"/>
    <property type="match status" value="1"/>
</dbReference>
<dbReference type="InterPro" id="IPR005467">
    <property type="entry name" value="His_kinase_dom"/>
</dbReference>
<feature type="compositionally biased region" description="Basic and acidic residues" evidence="15">
    <location>
        <begin position="1030"/>
        <end position="1047"/>
    </location>
</feature>
<dbReference type="Pfam" id="PF08447">
    <property type="entry name" value="PAS_3"/>
    <property type="match status" value="1"/>
</dbReference>
<protein>
    <recommendedName>
        <fullName evidence="3">histidine kinase</fullName>
        <ecNumber evidence="3">2.7.13.3</ecNumber>
    </recommendedName>
</protein>
<keyword evidence="8" id="KW-0418">Kinase</keyword>
<evidence type="ECO:0000256" key="12">
    <source>
        <dbReference type="ARBA" id="ARBA00023136"/>
    </source>
</evidence>
<dbReference type="AlphaFoldDB" id="W9V9P0"/>
<evidence type="ECO:0000259" key="17">
    <source>
        <dbReference type="PROSITE" id="PS50109"/>
    </source>
</evidence>
<dbReference type="InterPro" id="IPR003594">
    <property type="entry name" value="HATPase_dom"/>
</dbReference>
<dbReference type="PROSITE" id="PS50110">
    <property type="entry name" value="RESPONSE_REGULATORY"/>
    <property type="match status" value="1"/>
</dbReference>
<dbReference type="PANTHER" id="PTHR43047">
    <property type="entry name" value="TWO-COMPONENT HISTIDINE PROTEIN KINASE"/>
    <property type="match status" value="1"/>
</dbReference>
<name>W9V9P0_9GAMM</name>
<dbReference type="SMART" id="SM00086">
    <property type="entry name" value="PAC"/>
    <property type="match status" value="3"/>
</dbReference>
<evidence type="ECO:0000256" key="3">
    <source>
        <dbReference type="ARBA" id="ARBA00012438"/>
    </source>
</evidence>
<dbReference type="Pfam" id="PF00072">
    <property type="entry name" value="Response_reg"/>
    <property type="match status" value="1"/>
</dbReference>
<dbReference type="STRING" id="1249627.D779_0474"/>
<keyword evidence="5" id="KW-0808">Transferase</keyword>
<dbReference type="CDD" id="cd17546">
    <property type="entry name" value="REC_hyHK_CKI1_RcsC-like"/>
    <property type="match status" value="1"/>
</dbReference>
<proteinExistence type="predicted"/>
<evidence type="ECO:0000259" key="20">
    <source>
        <dbReference type="PROSITE" id="PS50113"/>
    </source>
</evidence>
<comment type="caution">
    <text evidence="21">The sequence shown here is derived from an EMBL/GenBank/DDBJ whole genome shotgun (WGS) entry which is preliminary data.</text>
</comment>
<dbReference type="NCBIfam" id="TIGR00229">
    <property type="entry name" value="sensory_box"/>
    <property type="match status" value="3"/>
</dbReference>
<dbReference type="SUPFAM" id="SSF55785">
    <property type="entry name" value="PYP-like sensor domain (PAS domain)"/>
    <property type="match status" value="3"/>
</dbReference>
<keyword evidence="14" id="KW-0175">Coiled coil</keyword>
<evidence type="ECO:0000256" key="7">
    <source>
        <dbReference type="ARBA" id="ARBA00022741"/>
    </source>
</evidence>
<evidence type="ECO:0000256" key="10">
    <source>
        <dbReference type="ARBA" id="ARBA00022989"/>
    </source>
</evidence>
<evidence type="ECO:0000259" key="19">
    <source>
        <dbReference type="PROSITE" id="PS50112"/>
    </source>
</evidence>
<dbReference type="GO" id="GO:0016020">
    <property type="term" value="C:membrane"/>
    <property type="evidence" value="ECO:0007669"/>
    <property type="project" value="UniProtKB-SubCell"/>
</dbReference>
<dbReference type="InterPro" id="IPR011006">
    <property type="entry name" value="CheY-like_superfamily"/>
</dbReference>
<evidence type="ECO:0000256" key="13">
    <source>
        <dbReference type="PROSITE-ProRule" id="PRU00169"/>
    </source>
</evidence>
<dbReference type="EC" id="2.7.13.3" evidence="3"/>
<dbReference type="InterPro" id="IPR036890">
    <property type="entry name" value="HATPase_C_sf"/>
</dbReference>
<dbReference type="SUPFAM" id="SSF52172">
    <property type="entry name" value="CheY-like"/>
    <property type="match status" value="1"/>
</dbReference>
<dbReference type="Gene3D" id="3.40.50.2300">
    <property type="match status" value="1"/>
</dbReference>
<evidence type="ECO:0000256" key="8">
    <source>
        <dbReference type="ARBA" id="ARBA00022777"/>
    </source>
</evidence>
<dbReference type="SMART" id="SM00388">
    <property type="entry name" value="HisKA"/>
    <property type="match status" value="1"/>
</dbReference>
<evidence type="ECO:0000313" key="21">
    <source>
        <dbReference type="EMBL" id="EXJ16169.1"/>
    </source>
</evidence>
<keyword evidence="4 13" id="KW-0597">Phosphoprotein</keyword>
<dbReference type="InterPro" id="IPR000014">
    <property type="entry name" value="PAS"/>
</dbReference>
<feature type="compositionally biased region" description="Basic and acidic residues" evidence="15">
    <location>
        <begin position="862"/>
        <end position="880"/>
    </location>
</feature>
<dbReference type="InterPro" id="IPR001610">
    <property type="entry name" value="PAC"/>
</dbReference>
<dbReference type="CDD" id="cd16922">
    <property type="entry name" value="HATPase_EvgS-ArcB-TorS-like"/>
    <property type="match status" value="1"/>
</dbReference>
<dbReference type="InterPro" id="IPR001789">
    <property type="entry name" value="Sig_transdc_resp-reg_receiver"/>
</dbReference>
<feature type="domain" description="PAS" evidence="19">
    <location>
        <begin position="474"/>
        <end position="545"/>
    </location>
</feature>
<comment type="catalytic activity">
    <reaction evidence="1">
        <text>ATP + protein L-histidine = ADP + protein N-phospho-L-histidine.</text>
        <dbReference type="EC" id="2.7.13.3"/>
    </reaction>
</comment>
<evidence type="ECO:0000256" key="15">
    <source>
        <dbReference type="SAM" id="MobiDB-lite"/>
    </source>
</evidence>
<evidence type="ECO:0000256" key="5">
    <source>
        <dbReference type="ARBA" id="ARBA00022679"/>
    </source>
</evidence>
<evidence type="ECO:0000256" key="16">
    <source>
        <dbReference type="SAM" id="Phobius"/>
    </source>
</evidence>
<comment type="subcellular location">
    <subcellularLocation>
        <location evidence="2">Membrane</location>
    </subcellularLocation>
</comment>
<dbReference type="InterPro" id="IPR035965">
    <property type="entry name" value="PAS-like_dom_sf"/>
</dbReference>
<dbReference type="InterPro" id="IPR013655">
    <property type="entry name" value="PAS_fold_3"/>
</dbReference>
<organism evidence="21 22">
    <name type="scientific">Imhoffiella purpurea</name>
    <dbReference type="NCBI Taxonomy" id="1249627"/>
    <lineage>
        <taxon>Bacteria</taxon>
        <taxon>Pseudomonadati</taxon>
        <taxon>Pseudomonadota</taxon>
        <taxon>Gammaproteobacteria</taxon>
        <taxon>Chromatiales</taxon>
        <taxon>Chromatiaceae</taxon>
        <taxon>Imhoffiella</taxon>
    </lineage>
</organism>
<keyword evidence="7" id="KW-0547">Nucleotide-binding</keyword>
<evidence type="ECO:0000256" key="6">
    <source>
        <dbReference type="ARBA" id="ARBA00022692"/>
    </source>
</evidence>
<dbReference type="Gene3D" id="3.30.450.20">
    <property type="entry name" value="PAS domain"/>
    <property type="match status" value="3"/>
</dbReference>
<feature type="transmembrane region" description="Helical" evidence="16">
    <location>
        <begin position="180"/>
        <end position="202"/>
    </location>
</feature>
<evidence type="ECO:0000313" key="22">
    <source>
        <dbReference type="Proteomes" id="UP000019460"/>
    </source>
</evidence>
<dbReference type="InterPro" id="IPR000700">
    <property type="entry name" value="PAS-assoc_C"/>
</dbReference>